<dbReference type="KEGG" id="ngr:NAEGRDRAFT_66957"/>
<gene>
    <name evidence="3" type="ORF">NAEGRDRAFT_66957</name>
</gene>
<keyword evidence="2" id="KW-0732">Signal</keyword>
<feature type="compositionally biased region" description="Low complexity" evidence="1">
    <location>
        <begin position="401"/>
        <end position="412"/>
    </location>
</feature>
<feature type="compositionally biased region" description="Low complexity" evidence="1">
    <location>
        <begin position="428"/>
        <end position="466"/>
    </location>
</feature>
<dbReference type="PANTHER" id="PTHR13491">
    <property type="entry name" value="ZCCHC10 PROTEIN"/>
    <property type="match status" value="1"/>
</dbReference>
<feature type="chain" id="PRO_5003038578" evidence="2">
    <location>
        <begin position="25"/>
        <end position="476"/>
    </location>
</feature>
<feature type="region of interest" description="Disordered" evidence="1">
    <location>
        <begin position="388"/>
        <end position="476"/>
    </location>
</feature>
<dbReference type="PANTHER" id="PTHR13491:SF0">
    <property type="entry name" value="ZINC FINGER CCHC DOMAIN-CONTAINING PROTEIN 10"/>
    <property type="match status" value="1"/>
</dbReference>
<dbReference type="AlphaFoldDB" id="D2VDL1"/>
<evidence type="ECO:0000256" key="1">
    <source>
        <dbReference type="SAM" id="MobiDB-lite"/>
    </source>
</evidence>
<name>D2VDL1_NAEGR</name>
<sequence length="476" mass="50501">MTKPLVLVFSILLLTILAASFTLAADGLAKTQENVSVVVNLNLAAKGKTNSPAVATPQPEQTSQPEEKKETPQPEPQNNQVPSQPVEPVKEEKPATHERLTNQDESSSSVNFEAADEKTKAGTLSEALKSTITPFDERVIAGNLLYFAEDLNAIVEAIPTQTSEQKQVKSQLMLIVSNLLSKTSHPGADLLKNTLSATVASASAASSSSGGAQTLENDETASETSLESTEHVGHYSNSISSAANYVAGPIAKTLAHIGLGNMSRRAQQLGMNLNRFSETHVATIENTIARNIAPVLKTKSLSEIRGTLKKVQSAISSGKGFTALGLNKRIYMPSTANGIKAYIKKHNDKVRKQVGVKSLKDANSRLNNYKKVFVNKKLVTKFKGADKKIRTAGKSSKKSSSKSSLKSSTSSKRGVKGAKKASKGVGGRPSSKSAAVKRGGKKSSSSSSSRSRGSVKRSSASSSSSRQVKKKKTSSY</sequence>
<dbReference type="RefSeq" id="XP_002677763.1">
    <property type="nucleotide sequence ID" value="XM_002677717.1"/>
</dbReference>
<evidence type="ECO:0000256" key="2">
    <source>
        <dbReference type="SAM" id="SignalP"/>
    </source>
</evidence>
<dbReference type="InterPro" id="IPR039715">
    <property type="entry name" value="ZCCHC10"/>
</dbReference>
<reference evidence="3 4" key="1">
    <citation type="journal article" date="2010" name="Cell">
        <title>The genome of Naegleria gruberi illuminates early eukaryotic versatility.</title>
        <authorList>
            <person name="Fritz-Laylin L.K."/>
            <person name="Prochnik S.E."/>
            <person name="Ginger M.L."/>
            <person name="Dacks J.B."/>
            <person name="Carpenter M.L."/>
            <person name="Field M.C."/>
            <person name="Kuo A."/>
            <person name="Paredez A."/>
            <person name="Chapman J."/>
            <person name="Pham J."/>
            <person name="Shu S."/>
            <person name="Neupane R."/>
            <person name="Cipriano M."/>
            <person name="Mancuso J."/>
            <person name="Tu H."/>
            <person name="Salamov A."/>
            <person name="Lindquist E."/>
            <person name="Shapiro H."/>
            <person name="Lucas S."/>
            <person name="Grigoriev I.V."/>
            <person name="Cande W.Z."/>
            <person name="Fulton C."/>
            <person name="Rokhsar D.S."/>
            <person name="Dawson S.C."/>
        </authorList>
    </citation>
    <scope>NUCLEOTIDE SEQUENCE [LARGE SCALE GENOMIC DNA]</scope>
    <source>
        <strain evidence="3 4">NEG-M</strain>
    </source>
</reference>
<feature type="compositionally biased region" description="Polar residues" evidence="1">
    <location>
        <begin position="48"/>
        <end position="63"/>
    </location>
</feature>
<keyword evidence="4" id="KW-1185">Reference proteome</keyword>
<feature type="region of interest" description="Disordered" evidence="1">
    <location>
        <begin position="206"/>
        <end position="233"/>
    </location>
</feature>
<feature type="signal peptide" evidence="2">
    <location>
        <begin position="1"/>
        <end position="24"/>
    </location>
</feature>
<protein>
    <submittedName>
        <fullName evidence="3">Predicted protein</fullName>
    </submittedName>
</protein>
<proteinExistence type="predicted"/>
<feature type="compositionally biased region" description="Basic residues" evidence="1">
    <location>
        <begin position="413"/>
        <end position="422"/>
    </location>
</feature>
<feature type="compositionally biased region" description="Basic and acidic residues" evidence="1">
    <location>
        <begin position="88"/>
        <end position="102"/>
    </location>
</feature>
<dbReference type="EMBL" id="GG738865">
    <property type="protein sequence ID" value="EFC45019.1"/>
    <property type="molecule type" value="Genomic_DNA"/>
</dbReference>
<dbReference type="InParanoid" id="D2VDL1"/>
<evidence type="ECO:0000313" key="3">
    <source>
        <dbReference type="EMBL" id="EFC45019.1"/>
    </source>
</evidence>
<feature type="compositionally biased region" description="Basic residues" evidence="1">
    <location>
        <begin position="467"/>
        <end position="476"/>
    </location>
</feature>
<accession>D2VDL1</accession>
<dbReference type="GeneID" id="8850241"/>
<feature type="region of interest" description="Disordered" evidence="1">
    <location>
        <begin position="48"/>
        <end position="122"/>
    </location>
</feature>
<evidence type="ECO:0000313" key="4">
    <source>
        <dbReference type="Proteomes" id="UP000006671"/>
    </source>
</evidence>
<organism evidence="4">
    <name type="scientific">Naegleria gruberi</name>
    <name type="common">Amoeba</name>
    <dbReference type="NCBI Taxonomy" id="5762"/>
    <lineage>
        <taxon>Eukaryota</taxon>
        <taxon>Discoba</taxon>
        <taxon>Heterolobosea</taxon>
        <taxon>Tetramitia</taxon>
        <taxon>Eutetramitia</taxon>
        <taxon>Vahlkampfiidae</taxon>
        <taxon>Naegleria</taxon>
    </lineage>
</organism>
<dbReference type="VEuPathDB" id="AmoebaDB:NAEGRDRAFT_66957"/>
<dbReference type="Proteomes" id="UP000006671">
    <property type="component" value="Unassembled WGS sequence"/>
</dbReference>